<dbReference type="Proteomes" id="UP000307000">
    <property type="component" value="Chromosome"/>
</dbReference>
<feature type="transmembrane region" description="Helical" evidence="1">
    <location>
        <begin position="42"/>
        <end position="64"/>
    </location>
</feature>
<reference evidence="2 3" key="1">
    <citation type="submission" date="2018-12" db="EMBL/GenBank/DDBJ databases">
        <title>Complete Genome Sequence of Glutamicibacter creatinolyticus strain LGCM259,isolated from an abscess of a 12-year-old mare in Italy.</title>
        <authorList>
            <person name="Santos R.G."/>
            <person name="Silva A.L."/>
            <person name="Seyffert N."/>
            <person name="Castro T.L.P."/>
            <person name="Attili A.R."/>
            <person name="Rifici C."/>
            <person name="Mazzullo G."/>
            <person name="Brenig B."/>
            <person name="Venanzi F."/>
            <person name="Azevedo V."/>
        </authorList>
    </citation>
    <scope>NUCLEOTIDE SEQUENCE [LARGE SCALE GENOMIC DNA]</scope>
    <source>
        <strain evidence="2 3">LGCM 259</strain>
    </source>
</reference>
<keyword evidence="1" id="KW-0472">Membrane</keyword>
<gene>
    <name evidence="2" type="ORF">GcLGCM259_1182</name>
</gene>
<evidence type="ECO:0000313" key="3">
    <source>
        <dbReference type="Proteomes" id="UP000307000"/>
    </source>
</evidence>
<feature type="transmembrane region" description="Helical" evidence="1">
    <location>
        <begin position="240"/>
        <end position="257"/>
    </location>
</feature>
<feature type="transmembrane region" description="Helical" evidence="1">
    <location>
        <begin position="76"/>
        <end position="97"/>
    </location>
</feature>
<proteinExistence type="predicted"/>
<accession>A0A5B7WV30</accession>
<feature type="transmembrane region" description="Helical" evidence="1">
    <location>
        <begin position="142"/>
        <end position="165"/>
    </location>
</feature>
<organism evidence="2 3">
    <name type="scientific">Glutamicibacter creatinolyticus</name>
    <dbReference type="NCBI Taxonomy" id="162496"/>
    <lineage>
        <taxon>Bacteria</taxon>
        <taxon>Bacillati</taxon>
        <taxon>Actinomycetota</taxon>
        <taxon>Actinomycetes</taxon>
        <taxon>Micrococcales</taxon>
        <taxon>Micrococcaceae</taxon>
        <taxon>Glutamicibacter</taxon>
    </lineage>
</organism>
<feature type="transmembrane region" description="Helical" evidence="1">
    <location>
        <begin position="379"/>
        <end position="399"/>
    </location>
</feature>
<feature type="transmembrane region" description="Helical" evidence="1">
    <location>
        <begin position="420"/>
        <end position="443"/>
    </location>
</feature>
<dbReference type="EMBL" id="CP034412">
    <property type="protein sequence ID" value="QCY46923.1"/>
    <property type="molecule type" value="Genomic_DNA"/>
</dbReference>
<sequence>MKPPVLGGFNTAPRHEWRLRSNTWFERNPAWPLVAFLGFFPLWWLLGLGNLGFLIVGALLGYQLLKQPRIQVPPGFWLWGLFLIIVALGVFVLWVPVPGLMPESGASRVLSWAYRFGWILASTAVMLFIGNSSQKTLADRTIITLLAMLFGVTVLGGYAGVYLSFLDFPSVLEAVLPHAITSNTFVNSQIHPGLTQVQDILGYSSARPKAPYQYANSWGANYGLLLPFYLLVIKYVARKWVRVLLWVGLLAAIPPAILSLNRAMWVGLVVLGLLLLVRLTLNGHFMALAGFCTAFLVAAVLLISTPLWDVIQSRLDNPHSNTGRANLASYTLKTTVEHSPFIGFGSTRTRQGNFFSIAAGATADCHQCSPPQLGTQGTLWYLIFCTGIIGTLLFLAFFVRRYFPILKSKDSRQWAMVYPALFFACVLPTYDTITTSLFILMIATGLSWRWFREKQELDPLAEGLVIDEQRYR</sequence>
<dbReference type="RefSeq" id="WP_138926064.1">
    <property type="nucleotide sequence ID" value="NZ_CP034412.1"/>
</dbReference>
<dbReference type="KEGG" id="gcr:GcLGCM259_1182"/>
<name>A0A5B7WV30_9MICC</name>
<evidence type="ECO:0000313" key="2">
    <source>
        <dbReference type="EMBL" id="QCY46923.1"/>
    </source>
</evidence>
<protein>
    <recommendedName>
        <fullName evidence="4">O-antigen ligase domain-containing protein</fullName>
    </recommendedName>
</protein>
<keyword evidence="1" id="KW-0812">Transmembrane</keyword>
<feature type="transmembrane region" description="Helical" evidence="1">
    <location>
        <begin position="109"/>
        <end position="130"/>
    </location>
</feature>
<evidence type="ECO:0000256" key="1">
    <source>
        <dbReference type="SAM" id="Phobius"/>
    </source>
</evidence>
<keyword evidence="1" id="KW-1133">Transmembrane helix</keyword>
<keyword evidence="3" id="KW-1185">Reference proteome</keyword>
<dbReference type="AlphaFoldDB" id="A0A5B7WV30"/>
<feature type="transmembrane region" description="Helical" evidence="1">
    <location>
        <begin position="288"/>
        <end position="308"/>
    </location>
</feature>
<evidence type="ECO:0008006" key="4">
    <source>
        <dbReference type="Google" id="ProtNLM"/>
    </source>
</evidence>
<feature type="transmembrane region" description="Helical" evidence="1">
    <location>
        <begin position="214"/>
        <end position="233"/>
    </location>
</feature>
<feature type="transmembrane region" description="Helical" evidence="1">
    <location>
        <begin position="263"/>
        <end position="281"/>
    </location>
</feature>